<dbReference type="Gene3D" id="2.40.420.20">
    <property type="match status" value="1"/>
</dbReference>
<comment type="similarity">
    <text evidence="1">Belongs to the membrane fusion protein (MFP) (TC 8.A.1) family.</text>
</comment>
<dbReference type="OrthoDB" id="9806939at2"/>
<accession>A0A502KPP8</accession>
<evidence type="ECO:0000256" key="1">
    <source>
        <dbReference type="ARBA" id="ARBA00009477"/>
    </source>
</evidence>
<dbReference type="InterPro" id="IPR006143">
    <property type="entry name" value="RND_pump_MFP"/>
</dbReference>
<dbReference type="Gene3D" id="2.40.30.170">
    <property type="match status" value="1"/>
</dbReference>
<keyword evidence="2" id="KW-0175">Coiled coil</keyword>
<dbReference type="PANTHER" id="PTHR30469">
    <property type="entry name" value="MULTIDRUG RESISTANCE PROTEIN MDTA"/>
    <property type="match status" value="1"/>
</dbReference>
<dbReference type="SUPFAM" id="SSF111369">
    <property type="entry name" value="HlyD-like secretion proteins"/>
    <property type="match status" value="1"/>
</dbReference>
<evidence type="ECO:0000259" key="4">
    <source>
        <dbReference type="Pfam" id="PF25967"/>
    </source>
</evidence>
<keyword evidence="6" id="KW-1185">Reference proteome</keyword>
<dbReference type="AlphaFoldDB" id="A0A502KPP8"/>
<evidence type="ECO:0000256" key="3">
    <source>
        <dbReference type="SAM" id="SignalP"/>
    </source>
</evidence>
<keyword evidence="3" id="KW-0732">Signal</keyword>
<feature type="signal peptide" evidence="3">
    <location>
        <begin position="1"/>
        <end position="28"/>
    </location>
</feature>
<feature type="coiled-coil region" evidence="2">
    <location>
        <begin position="98"/>
        <end position="172"/>
    </location>
</feature>
<evidence type="ECO:0000256" key="2">
    <source>
        <dbReference type="SAM" id="Coils"/>
    </source>
</evidence>
<feature type="chain" id="PRO_5021202632" evidence="3">
    <location>
        <begin position="29"/>
        <end position="354"/>
    </location>
</feature>
<gene>
    <name evidence="5" type="ORF">EPA86_17715</name>
</gene>
<organism evidence="5 6">
    <name type="scientific">Litorilituus lipolyticus</name>
    <dbReference type="NCBI Taxonomy" id="2491017"/>
    <lineage>
        <taxon>Bacteria</taxon>
        <taxon>Pseudomonadati</taxon>
        <taxon>Pseudomonadota</taxon>
        <taxon>Gammaproteobacteria</taxon>
        <taxon>Alteromonadales</taxon>
        <taxon>Colwelliaceae</taxon>
        <taxon>Litorilituus</taxon>
    </lineage>
</organism>
<reference evidence="5 6" key="1">
    <citation type="submission" date="2019-01" db="EMBL/GenBank/DDBJ databases">
        <title>Litorilituus lipolytica sp. nov., isolated from intertidal sand of the Yellow Sea in China.</title>
        <authorList>
            <person name="Liu A."/>
        </authorList>
    </citation>
    <scope>NUCLEOTIDE SEQUENCE [LARGE SCALE GENOMIC DNA]</scope>
    <source>
        <strain evidence="5 6">RZ04</strain>
    </source>
</reference>
<name>A0A502KPP8_9GAMM</name>
<dbReference type="RefSeq" id="WP_140605716.1">
    <property type="nucleotide sequence ID" value="NZ_SAWY01000041.1"/>
</dbReference>
<evidence type="ECO:0000313" key="6">
    <source>
        <dbReference type="Proteomes" id="UP000315303"/>
    </source>
</evidence>
<dbReference type="PANTHER" id="PTHR30469:SF15">
    <property type="entry name" value="HLYD FAMILY OF SECRETION PROTEINS"/>
    <property type="match status" value="1"/>
</dbReference>
<sequence>MLNDIQNKIKKLAWSSALLLVASFTVSAANNAGKPVKVDTVQRMVLASTTDLNATLYSRSHIPITAGVSGRLDSIAEPGAFVEKGDVLVSLDLVPLQLRQAEQQAQIKREQINLAYLKKELSRLEKLSQTKATSQFQLDQTRSEYELASADLDIARLRLKQVEDQLARAIIKAPFAGVVTERLVRTGTDVNRSDVLLKLLDTQNLEARLYIPIKYLAFVNKGDELSMTASDKSVSGVVFAKIPRADPRSQTFEVRLTIPKSLNDYWAAGQLVRVTVPTQAAKEGLTVHRDALILRKDGTYVVKVDAENKVSRLLVEVGQGDKERVTIKGALNNGDKVAIRGAERLNDGETVVIQ</sequence>
<protein>
    <submittedName>
        <fullName evidence="5">Efflux RND transporter periplasmic adaptor subunit</fullName>
    </submittedName>
</protein>
<dbReference type="GO" id="GO:0015562">
    <property type="term" value="F:efflux transmembrane transporter activity"/>
    <property type="evidence" value="ECO:0007669"/>
    <property type="project" value="TreeGrafter"/>
</dbReference>
<dbReference type="Gene3D" id="2.40.50.100">
    <property type="match status" value="1"/>
</dbReference>
<feature type="domain" description="Multidrug resistance protein MdtA-like C-terminal permuted SH3" evidence="4">
    <location>
        <begin position="294"/>
        <end position="344"/>
    </location>
</feature>
<dbReference type="Gene3D" id="1.10.287.470">
    <property type="entry name" value="Helix hairpin bin"/>
    <property type="match status" value="1"/>
</dbReference>
<proteinExistence type="inferred from homology"/>
<evidence type="ECO:0000313" key="5">
    <source>
        <dbReference type="EMBL" id="TPH12185.1"/>
    </source>
</evidence>
<comment type="caution">
    <text evidence="5">The sequence shown here is derived from an EMBL/GenBank/DDBJ whole genome shotgun (WGS) entry which is preliminary data.</text>
</comment>
<dbReference type="EMBL" id="SAWY01000041">
    <property type="protein sequence ID" value="TPH12185.1"/>
    <property type="molecule type" value="Genomic_DNA"/>
</dbReference>
<dbReference type="Pfam" id="PF25967">
    <property type="entry name" value="RND-MFP_C"/>
    <property type="match status" value="1"/>
</dbReference>
<dbReference type="GO" id="GO:1990281">
    <property type="term" value="C:efflux pump complex"/>
    <property type="evidence" value="ECO:0007669"/>
    <property type="project" value="TreeGrafter"/>
</dbReference>
<dbReference type="InterPro" id="IPR058627">
    <property type="entry name" value="MdtA-like_C"/>
</dbReference>
<dbReference type="NCBIfam" id="TIGR01730">
    <property type="entry name" value="RND_mfp"/>
    <property type="match status" value="1"/>
</dbReference>
<dbReference type="Proteomes" id="UP000315303">
    <property type="component" value="Unassembled WGS sequence"/>
</dbReference>